<feature type="compositionally biased region" description="Gly residues" evidence="1">
    <location>
        <begin position="225"/>
        <end position="240"/>
    </location>
</feature>
<feature type="region of interest" description="Disordered" evidence="1">
    <location>
        <begin position="1"/>
        <end position="107"/>
    </location>
</feature>
<dbReference type="GO" id="GO:0009507">
    <property type="term" value="C:chloroplast"/>
    <property type="evidence" value="ECO:0007669"/>
    <property type="project" value="TreeGrafter"/>
</dbReference>
<dbReference type="AlphaFoldDB" id="A0AA38F482"/>
<feature type="compositionally biased region" description="Polar residues" evidence="1">
    <location>
        <begin position="13"/>
        <end position="31"/>
    </location>
</feature>
<dbReference type="InterPro" id="IPR044673">
    <property type="entry name" value="DCL-like"/>
</dbReference>
<sequence>MAEEEPNVVHTLISETHQYTTEKSNTETPTQENKRSREEEEPEDKKGNDDDPSKKQKVDEEQNGVGNRVEVTMVPQQGEDNEDDAEQGDEQKDNKTEEEGEKKVGPVKLGPKIFNTSMDMFDYFFNFLHYWPLHLNVNKYEQMVLRDLLIQGHHESDRKVGPGVEAFQIRDHPIYHCRCYFLVRKDGTTDDFSYRKCVDSLLPLPEDMKAKLLSNDKKNNKQRKQGGGWGGGRGGGGRGRGSGRGRYRS</sequence>
<dbReference type="EMBL" id="JAHRHJ020003813">
    <property type="protein sequence ID" value="KAH9289118.1"/>
    <property type="molecule type" value="Genomic_DNA"/>
</dbReference>
<evidence type="ECO:0000313" key="2">
    <source>
        <dbReference type="EMBL" id="KAH9289118.1"/>
    </source>
</evidence>
<gene>
    <name evidence="2" type="ORF">KI387_033235</name>
</gene>
<name>A0AA38F482_TAXCH</name>
<evidence type="ECO:0000313" key="3">
    <source>
        <dbReference type="Proteomes" id="UP000824469"/>
    </source>
</evidence>
<feature type="region of interest" description="Disordered" evidence="1">
    <location>
        <begin position="212"/>
        <end position="249"/>
    </location>
</feature>
<feature type="compositionally biased region" description="Basic and acidic residues" evidence="1">
    <location>
        <begin position="89"/>
        <end position="104"/>
    </location>
</feature>
<dbReference type="PANTHER" id="PTHR33415">
    <property type="entry name" value="PROTEIN EMBRYO DEFECTIVE 514"/>
    <property type="match status" value="1"/>
</dbReference>
<accession>A0AA38F482</accession>
<dbReference type="OMA" id="GHTEPDN"/>
<feature type="compositionally biased region" description="Acidic residues" evidence="1">
    <location>
        <begin position="79"/>
        <end position="88"/>
    </location>
</feature>
<dbReference type="GO" id="GO:0017126">
    <property type="term" value="P:nucleologenesis"/>
    <property type="evidence" value="ECO:0007669"/>
    <property type="project" value="TreeGrafter"/>
</dbReference>
<evidence type="ECO:0000256" key="1">
    <source>
        <dbReference type="SAM" id="MobiDB-lite"/>
    </source>
</evidence>
<dbReference type="FunFam" id="3.10.450.40:FF:000016">
    <property type="entry name" value="Predicted protein"/>
    <property type="match status" value="1"/>
</dbReference>
<reference evidence="2 3" key="1">
    <citation type="journal article" date="2021" name="Nat. Plants">
        <title>The Taxus genome provides insights into paclitaxel biosynthesis.</title>
        <authorList>
            <person name="Xiong X."/>
            <person name="Gou J."/>
            <person name="Liao Q."/>
            <person name="Li Y."/>
            <person name="Zhou Q."/>
            <person name="Bi G."/>
            <person name="Li C."/>
            <person name="Du R."/>
            <person name="Wang X."/>
            <person name="Sun T."/>
            <person name="Guo L."/>
            <person name="Liang H."/>
            <person name="Lu P."/>
            <person name="Wu Y."/>
            <person name="Zhang Z."/>
            <person name="Ro D.K."/>
            <person name="Shang Y."/>
            <person name="Huang S."/>
            <person name="Yan J."/>
        </authorList>
    </citation>
    <scope>NUCLEOTIDE SEQUENCE [LARGE SCALE GENOMIC DNA]</scope>
    <source>
        <strain evidence="2">Ta-2019</strain>
    </source>
</reference>
<protein>
    <submittedName>
        <fullName evidence="2">Uncharacterized protein</fullName>
    </submittedName>
</protein>
<dbReference type="Gene3D" id="3.10.450.40">
    <property type="match status" value="1"/>
</dbReference>
<proteinExistence type="predicted"/>
<comment type="caution">
    <text evidence="2">The sequence shown here is derived from an EMBL/GenBank/DDBJ whole genome shotgun (WGS) entry which is preliminary data.</text>
</comment>
<keyword evidence="3" id="KW-1185">Reference proteome</keyword>
<organism evidence="2 3">
    <name type="scientific">Taxus chinensis</name>
    <name type="common">Chinese yew</name>
    <name type="synonym">Taxus wallichiana var. chinensis</name>
    <dbReference type="NCBI Taxonomy" id="29808"/>
    <lineage>
        <taxon>Eukaryota</taxon>
        <taxon>Viridiplantae</taxon>
        <taxon>Streptophyta</taxon>
        <taxon>Embryophyta</taxon>
        <taxon>Tracheophyta</taxon>
        <taxon>Spermatophyta</taxon>
        <taxon>Pinopsida</taxon>
        <taxon>Pinidae</taxon>
        <taxon>Conifers II</taxon>
        <taxon>Cupressales</taxon>
        <taxon>Taxaceae</taxon>
        <taxon>Taxus</taxon>
    </lineage>
</organism>
<feature type="compositionally biased region" description="Basic and acidic residues" evidence="1">
    <location>
        <begin position="32"/>
        <end position="60"/>
    </location>
</feature>
<dbReference type="GO" id="GO:0009658">
    <property type="term" value="P:chloroplast organization"/>
    <property type="evidence" value="ECO:0007669"/>
    <property type="project" value="TreeGrafter"/>
</dbReference>
<dbReference type="GO" id="GO:0005634">
    <property type="term" value="C:nucleus"/>
    <property type="evidence" value="ECO:0007669"/>
    <property type="project" value="TreeGrafter"/>
</dbReference>
<dbReference type="Proteomes" id="UP000824469">
    <property type="component" value="Unassembled WGS sequence"/>
</dbReference>
<dbReference type="Pfam" id="PF11523">
    <property type="entry name" value="DUF3223"/>
    <property type="match status" value="1"/>
</dbReference>
<dbReference type="PANTHER" id="PTHR33415:SF12">
    <property type="entry name" value="PROTEIN EMBRYO DEFECTIVE 514"/>
    <property type="match status" value="1"/>
</dbReference>
<dbReference type="GO" id="GO:1901259">
    <property type="term" value="P:chloroplast rRNA processing"/>
    <property type="evidence" value="ECO:0007669"/>
    <property type="project" value="TreeGrafter"/>
</dbReference>